<comment type="caution">
    <text evidence="2">The sequence shown here is derived from an EMBL/GenBank/DDBJ whole genome shotgun (WGS) entry which is preliminary data.</text>
</comment>
<dbReference type="EMBL" id="BPUS01000021">
    <property type="protein sequence ID" value="GJH29294.1"/>
    <property type="molecule type" value="Genomic_DNA"/>
</dbReference>
<dbReference type="RefSeq" id="WP_238216518.1">
    <property type="nucleotide sequence ID" value="NZ_BPUS01000021.1"/>
</dbReference>
<feature type="transmembrane region" description="Helical" evidence="1">
    <location>
        <begin position="141"/>
        <end position="159"/>
    </location>
</feature>
<feature type="transmembrane region" description="Helical" evidence="1">
    <location>
        <begin position="232"/>
        <end position="249"/>
    </location>
</feature>
<evidence type="ECO:0000313" key="2">
    <source>
        <dbReference type="EMBL" id="GJH29294.1"/>
    </source>
</evidence>
<evidence type="ECO:0000256" key="1">
    <source>
        <dbReference type="SAM" id="Phobius"/>
    </source>
</evidence>
<gene>
    <name evidence="2" type="ORF">CBA19CS42_32280</name>
</gene>
<organism evidence="2 3">
    <name type="scientific">Caballeronia novacaledonica</name>
    <dbReference type="NCBI Taxonomy" id="1544861"/>
    <lineage>
        <taxon>Bacteria</taxon>
        <taxon>Pseudomonadati</taxon>
        <taxon>Pseudomonadota</taxon>
        <taxon>Betaproteobacteria</taxon>
        <taxon>Burkholderiales</taxon>
        <taxon>Burkholderiaceae</taxon>
        <taxon>Caballeronia</taxon>
    </lineage>
</organism>
<proteinExistence type="predicted"/>
<protein>
    <submittedName>
        <fullName evidence="2">Uncharacterized protein</fullName>
    </submittedName>
</protein>
<dbReference type="AlphaFoldDB" id="A0AA37MUL6"/>
<accession>A0AA37MUL6</accession>
<evidence type="ECO:0000313" key="3">
    <source>
        <dbReference type="Proteomes" id="UP001055111"/>
    </source>
</evidence>
<keyword evidence="1" id="KW-0472">Membrane</keyword>
<dbReference type="Proteomes" id="UP001055111">
    <property type="component" value="Unassembled WGS sequence"/>
</dbReference>
<feature type="transmembrane region" description="Helical" evidence="1">
    <location>
        <begin position="118"/>
        <end position="135"/>
    </location>
</feature>
<keyword evidence="1" id="KW-1133">Transmembrane helix</keyword>
<name>A0AA37MUL6_9BURK</name>
<sequence length="250" mass="28877">MTDLDDWPKTLRLTSAQVDSFLPEASADEIGRVRQWWEELFFPESKSVKWFTEWLALTQHEQSKHPEQPEKTELPKHFDPGPYQQVINFLQKTGDTSGLDTIYIRSKNEERHQACKDSNILTFPGCVYLSAAFLVGYGRRLVIAVIASILFVVFGAYVFRKQEKPKFKKKFIAPTVTDSVSPATHTPSDEYVPLRWAYSFDMFIPLIKLRDKHYNDVDFTGKIRFYLYAHKLAGWILGTFIVASIVSLTK</sequence>
<reference evidence="2" key="1">
    <citation type="submission" date="2022-09" db="EMBL/GenBank/DDBJ databases">
        <title>Isolation and characterization of 3-chlorobenzoate degrading bacteria from soils in Shizuoka.</title>
        <authorList>
            <person name="Ifat A."/>
            <person name="Ogawa N."/>
            <person name="Kimbara K."/>
            <person name="Moriuchi R."/>
            <person name="Dohra H."/>
            <person name="Shintani M."/>
        </authorList>
    </citation>
    <scope>NUCLEOTIDE SEQUENCE</scope>
    <source>
        <strain evidence="2">19CS4-2</strain>
    </source>
</reference>
<keyword evidence="1" id="KW-0812">Transmembrane</keyword>